<feature type="compositionally biased region" description="Pro residues" evidence="1">
    <location>
        <begin position="36"/>
        <end position="64"/>
    </location>
</feature>
<proteinExistence type="predicted"/>
<feature type="compositionally biased region" description="Pro residues" evidence="1">
    <location>
        <begin position="85"/>
        <end position="106"/>
    </location>
</feature>
<evidence type="ECO:0000256" key="1">
    <source>
        <dbReference type="SAM" id="MobiDB-lite"/>
    </source>
</evidence>
<dbReference type="PANTHER" id="PTHR13309:SF0">
    <property type="entry name" value="FMR1-INTERACTING PROTEIN NUFIP1"/>
    <property type="match status" value="1"/>
</dbReference>
<feature type="domain" description="C2H2-type" evidence="2">
    <location>
        <begin position="250"/>
        <end position="270"/>
    </location>
</feature>
<reference evidence="3 4" key="1">
    <citation type="journal article" date="2021" name="BMC Biol.">
        <title>Horizontally acquired antibacterial genes associated with adaptive radiation of ladybird beetles.</title>
        <authorList>
            <person name="Li H.S."/>
            <person name="Tang X.F."/>
            <person name="Huang Y.H."/>
            <person name="Xu Z.Y."/>
            <person name="Chen M.L."/>
            <person name="Du X.Y."/>
            <person name="Qiu B.Y."/>
            <person name="Chen P.T."/>
            <person name="Zhang W."/>
            <person name="Slipinski A."/>
            <person name="Escalona H.E."/>
            <person name="Waterhouse R.M."/>
            <person name="Zwick A."/>
            <person name="Pang H."/>
        </authorList>
    </citation>
    <scope>NUCLEOTIDE SEQUENCE [LARGE SCALE GENOMIC DNA]</scope>
    <source>
        <strain evidence="3">SYSU2018</strain>
    </source>
</reference>
<sequence length="689" mass="79429">MVAPVRGRGRGQRNGINKGRGGGRGGMVRRPFNANGPPPFPNPPMMPPMMGPFPPRGRPMPPPMMRGMPRPRRGGPPARMMGPGPRGPPPMMHPPPMRPPPPGMRPPPPPHMMNRPPIPPPMAFRGGPGRGRGGFKGIQKGKIIKKRKTNAKPMDLTKPWVTEAIKTEFTKKDELLAKAKESSKQEDWTTYREQRDKCTKVYHAAEMEFVGQQEGSKDIPNPYEGYEEDDTDEDSEDCMDYSCEDEILSCDTCERDFPTQGLYEKHMTEHRVCGIDECTFTAHEKIIEKHIRMQHSTGLYDKIRNLNTPEDIARWLEERKARYPSRENVEKRYLKQEELLKRGVKIGERNNRFGKDKTRLTRQDFVTRQKERLKFLKKKNDKIDKAVKKYQPKSLIDDKSDWNGSMFPFRGLKELFSEEEEEKSKISDIEDENWGAKASNVDSFVKVNASLGALMGAYASDYTDDEEVEINKVKPVQIKTTDNINSEQNLSTNIDLNVEISGDNEINGDEAPLEMKIERVTPVLEEKEVKETHTVEEKISSRKRNRKRKPNNIDLNFKRQKVSNDKFPYQNFKKRKLTLLEKLLDSEIRRERNILLQCVKFVVDNNFFMNKTSSEAEKKIVETSLEMRETDKDLVESCVKISRVDNETKEISFEISKMNNETNESDFKIVEVDVNDTLVERREIKVEDI</sequence>
<dbReference type="InterPro" id="IPR013087">
    <property type="entry name" value="Znf_C2H2_type"/>
</dbReference>
<gene>
    <name evidence="3" type="ORF">HHI36_006025</name>
</gene>
<dbReference type="Pfam" id="PF10453">
    <property type="entry name" value="NUFIP1"/>
    <property type="match status" value="1"/>
</dbReference>
<dbReference type="AlphaFoldDB" id="A0ABD2NW38"/>
<evidence type="ECO:0000259" key="2">
    <source>
        <dbReference type="PROSITE" id="PS00028"/>
    </source>
</evidence>
<protein>
    <recommendedName>
        <fullName evidence="2">C2H2-type domain-containing protein</fullName>
    </recommendedName>
</protein>
<comment type="caution">
    <text evidence="3">The sequence shown here is derived from an EMBL/GenBank/DDBJ whole genome shotgun (WGS) entry which is preliminary data.</text>
</comment>
<keyword evidence="4" id="KW-1185">Reference proteome</keyword>
<evidence type="ECO:0000313" key="4">
    <source>
        <dbReference type="Proteomes" id="UP001516400"/>
    </source>
</evidence>
<dbReference type="Proteomes" id="UP001516400">
    <property type="component" value="Unassembled WGS sequence"/>
</dbReference>
<dbReference type="PROSITE" id="PS00028">
    <property type="entry name" value="ZINC_FINGER_C2H2_1"/>
    <property type="match status" value="1"/>
</dbReference>
<dbReference type="EMBL" id="JABFTP020000144">
    <property type="protein sequence ID" value="KAL3282865.1"/>
    <property type="molecule type" value="Genomic_DNA"/>
</dbReference>
<accession>A0ABD2NW38</accession>
<dbReference type="PANTHER" id="PTHR13309">
    <property type="entry name" value="NUCLEAR FRAGILE X MENTAL RETARDATION PROTEIN INTERACTING PROTEIN 1"/>
    <property type="match status" value="1"/>
</dbReference>
<organism evidence="3 4">
    <name type="scientific">Cryptolaemus montrouzieri</name>
    <dbReference type="NCBI Taxonomy" id="559131"/>
    <lineage>
        <taxon>Eukaryota</taxon>
        <taxon>Metazoa</taxon>
        <taxon>Ecdysozoa</taxon>
        <taxon>Arthropoda</taxon>
        <taxon>Hexapoda</taxon>
        <taxon>Insecta</taxon>
        <taxon>Pterygota</taxon>
        <taxon>Neoptera</taxon>
        <taxon>Endopterygota</taxon>
        <taxon>Coleoptera</taxon>
        <taxon>Polyphaga</taxon>
        <taxon>Cucujiformia</taxon>
        <taxon>Coccinelloidea</taxon>
        <taxon>Coccinellidae</taxon>
        <taxon>Scymninae</taxon>
        <taxon>Scymnini</taxon>
        <taxon>Cryptolaemus</taxon>
    </lineage>
</organism>
<feature type="region of interest" description="Disordered" evidence="1">
    <location>
        <begin position="213"/>
        <end position="235"/>
    </location>
</feature>
<feature type="compositionally biased region" description="Acidic residues" evidence="1">
    <location>
        <begin position="225"/>
        <end position="235"/>
    </location>
</feature>
<dbReference type="InterPro" id="IPR019496">
    <property type="entry name" value="NUFIP1_cons_dom"/>
</dbReference>
<name>A0ABD2NW38_9CUCU</name>
<evidence type="ECO:0000313" key="3">
    <source>
        <dbReference type="EMBL" id="KAL3282865.1"/>
    </source>
</evidence>
<feature type="region of interest" description="Disordered" evidence="1">
    <location>
        <begin position="1"/>
        <end position="106"/>
    </location>
</feature>
<dbReference type="InterPro" id="IPR039136">
    <property type="entry name" value="NUFIP1-like"/>
</dbReference>